<protein>
    <submittedName>
        <fullName evidence="2">Uncharacterized protein</fullName>
    </submittedName>
</protein>
<dbReference type="AlphaFoldDB" id="A0AAV4VBX0"/>
<organism evidence="2 3">
    <name type="scientific">Caerostris darwini</name>
    <dbReference type="NCBI Taxonomy" id="1538125"/>
    <lineage>
        <taxon>Eukaryota</taxon>
        <taxon>Metazoa</taxon>
        <taxon>Ecdysozoa</taxon>
        <taxon>Arthropoda</taxon>
        <taxon>Chelicerata</taxon>
        <taxon>Arachnida</taxon>
        <taxon>Araneae</taxon>
        <taxon>Araneomorphae</taxon>
        <taxon>Entelegynae</taxon>
        <taxon>Araneoidea</taxon>
        <taxon>Araneidae</taxon>
        <taxon>Caerostris</taxon>
    </lineage>
</organism>
<evidence type="ECO:0000313" key="3">
    <source>
        <dbReference type="Proteomes" id="UP001054837"/>
    </source>
</evidence>
<evidence type="ECO:0000313" key="2">
    <source>
        <dbReference type="EMBL" id="GIY67765.1"/>
    </source>
</evidence>
<dbReference type="EMBL" id="BPLQ01012776">
    <property type="protein sequence ID" value="GIY67765.1"/>
    <property type="molecule type" value="Genomic_DNA"/>
</dbReference>
<proteinExistence type="predicted"/>
<gene>
    <name evidence="2" type="ORF">CDAR_36071</name>
</gene>
<name>A0AAV4VBX0_9ARAC</name>
<dbReference type="Proteomes" id="UP001054837">
    <property type="component" value="Unassembled WGS sequence"/>
</dbReference>
<keyword evidence="3" id="KW-1185">Reference proteome</keyword>
<comment type="caution">
    <text evidence="2">The sequence shown here is derived from an EMBL/GenBank/DDBJ whole genome shotgun (WGS) entry which is preliminary data.</text>
</comment>
<feature type="region of interest" description="Disordered" evidence="1">
    <location>
        <begin position="38"/>
        <end position="57"/>
    </location>
</feature>
<reference evidence="2 3" key="1">
    <citation type="submission" date="2021-06" db="EMBL/GenBank/DDBJ databases">
        <title>Caerostris darwini draft genome.</title>
        <authorList>
            <person name="Kono N."/>
            <person name="Arakawa K."/>
        </authorList>
    </citation>
    <scope>NUCLEOTIDE SEQUENCE [LARGE SCALE GENOMIC DNA]</scope>
</reference>
<evidence type="ECO:0000256" key="1">
    <source>
        <dbReference type="SAM" id="MobiDB-lite"/>
    </source>
</evidence>
<accession>A0AAV4VBX0</accession>
<sequence length="138" mass="16414">MKEEKYNLLRKNRMRRTTLDQVHQALLTEHLHSDRVVKDQNNERKRWRPSQSKRGDKTVGEIDLCTCKYHEAKRTNQRGRFKEISLVSKYGSFVPSLNNKRKRLLEIGCIHTLFWGKIPYGYSDSTKSIVWLFPHVNV</sequence>